<comment type="caution">
    <text evidence="1">The sequence shown here is derived from an EMBL/GenBank/DDBJ whole genome shotgun (WGS) entry which is preliminary data.</text>
</comment>
<name>A0AAD9GHZ0_9STRA</name>
<dbReference type="AlphaFoldDB" id="A0AAD9GHZ0"/>
<reference evidence="1" key="1">
    <citation type="submission" date="2023-08" db="EMBL/GenBank/DDBJ databases">
        <title>Reference Genome Resource for the Citrus Pathogen Phytophthora citrophthora.</title>
        <authorList>
            <person name="Moller H."/>
            <person name="Coetzee B."/>
            <person name="Rose L.J."/>
            <person name="Van Niekerk J.M."/>
        </authorList>
    </citation>
    <scope>NUCLEOTIDE SEQUENCE</scope>
    <source>
        <strain evidence="1">STE-U-9442</strain>
    </source>
</reference>
<protein>
    <submittedName>
        <fullName evidence="1">Uncharacterized protein</fullName>
    </submittedName>
</protein>
<organism evidence="1 2">
    <name type="scientific">Phytophthora citrophthora</name>
    <dbReference type="NCBI Taxonomy" id="4793"/>
    <lineage>
        <taxon>Eukaryota</taxon>
        <taxon>Sar</taxon>
        <taxon>Stramenopiles</taxon>
        <taxon>Oomycota</taxon>
        <taxon>Peronosporomycetes</taxon>
        <taxon>Peronosporales</taxon>
        <taxon>Peronosporaceae</taxon>
        <taxon>Phytophthora</taxon>
    </lineage>
</organism>
<evidence type="ECO:0000313" key="2">
    <source>
        <dbReference type="Proteomes" id="UP001259832"/>
    </source>
</evidence>
<gene>
    <name evidence="1" type="ORF">P3T76_008965</name>
</gene>
<proteinExistence type="predicted"/>
<keyword evidence="2" id="KW-1185">Reference proteome</keyword>
<evidence type="ECO:0000313" key="1">
    <source>
        <dbReference type="EMBL" id="KAK1938890.1"/>
    </source>
</evidence>
<sequence length="131" mass="14683">MKIVFAVIGLNRLLEEEVKSGESLKAVIARIAQTLYTSELADMILVYKTVDPFNENDEAVKKLQKGSIPAAIQSNLQSVTRNNTVKIQSCATNKVHFVHDVATRDASPVRFNYASERRYISTYCYCFSTAD</sequence>
<accession>A0AAD9GHZ0</accession>
<dbReference type="EMBL" id="JASMQC010000017">
    <property type="protein sequence ID" value="KAK1938890.1"/>
    <property type="molecule type" value="Genomic_DNA"/>
</dbReference>
<dbReference type="Proteomes" id="UP001259832">
    <property type="component" value="Unassembled WGS sequence"/>
</dbReference>